<evidence type="ECO:0000313" key="3">
    <source>
        <dbReference type="Proteomes" id="UP001161757"/>
    </source>
</evidence>
<feature type="region of interest" description="Disordered" evidence="1">
    <location>
        <begin position="45"/>
        <end position="81"/>
    </location>
</feature>
<feature type="region of interest" description="Disordered" evidence="1">
    <location>
        <begin position="201"/>
        <end position="311"/>
    </location>
</feature>
<name>A0AAN6EUL6_EXODE</name>
<reference evidence="2" key="1">
    <citation type="submission" date="2023-01" db="EMBL/GenBank/DDBJ databases">
        <title>Exophiala dermititidis isolated from Cystic Fibrosis Patient.</title>
        <authorList>
            <person name="Kurbessoian T."/>
            <person name="Crocker A."/>
            <person name="Murante D."/>
            <person name="Hogan D.A."/>
            <person name="Stajich J.E."/>
        </authorList>
    </citation>
    <scope>NUCLEOTIDE SEQUENCE</scope>
    <source>
        <strain evidence="2">Ex8</strain>
    </source>
</reference>
<feature type="compositionally biased region" description="Basic and acidic residues" evidence="1">
    <location>
        <begin position="237"/>
        <end position="251"/>
    </location>
</feature>
<dbReference type="EMBL" id="JAJGCB010000008">
    <property type="protein sequence ID" value="KAJ8991354.1"/>
    <property type="molecule type" value="Genomic_DNA"/>
</dbReference>
<sequence length="311" mass="35988">MPAIRRSGPGFGFGFIFHLPSIATVANSISTRIKRYATTFTEKMPAPWARSKTKAKEQATKTTTTTSSSSSPPPQERDHYTTYPSIQDFFDTKRQHLLIAAGPDSWFAGRIVPGSHGKLVHPAPPNVPRPLWTEAERMERKEKLKRKCKGRKLDPQYCLRRYQLETMWKAPKPVGEELLAERDRAMKRILDQGTLRSYGLYVHGTREGASGRRRREGGRRRHQPDGHISNTGTKKRAREEVKEARQKRARIEDEEDRETKKRPRGDDEEDTKETKKRVRVEDDGANNKKRAREEDDEDTEDERRPTKRLKM</sequence>
<proteinExistence type="predicted"/>
<dbReference type="AlphaFoldDB" id="A0AAN6EUL6"/>
<feature type="compositionally biased region" description="Basic residues" evidence="1">
    <location>
        <begin position="211"/>
        <end position="222"/>
    </location>
</feature>
<dbReference type="Proteomes" id="UP001161757">
    <property type="component" value="Unassembled WGS sequence"/>
</dbReference>
<comment type="caution">
    <text evidence="2">The sequence shown here is derived from an EMBL/GenBank/DDBJ whole genome shotgun (WGS) entry which is preliminary data.</text>
</comment>
<feature type="compositionally biased region" description="Low complexity" evidence="1">
    <location>
        <begin position="60"/>
        <end position="70"/>
    </location>
</feature>
<gene>
    <name evidence="2" type="ORF">HRR80_004695</name>
</gene>
<accession>A0AAN6EUL6</accession>
<protein>
    <submittedName>
        <fullName evidence="2">Uncharacterized protein</fullName>
    </submittedName>
</protein>
<evidence type="ECO:0000256" key="1">
    <source>
        <dbReference type="SAM" id="MobiDB-lite"/>
    </source>
</evidence>
<organism evidence="2 3">
    <name type="scientific">Exophiala dermatitidis</name>
    <name type="common">Black yeast-like fungus</name>
    <name type="synonym">Wangiella dermatitidis</name>
    <dbReference type="NCBI Taxonomy" id="5970"/>
    <lineage>
        <taxon>Eukaryota</taxon>
        <taxon>Fungi</taxon>
        <taxon>Dikarya</taxon>
        <taxon>Ascomycota</taxon>
        <taxon>Pezizomycotina</taxon>
        <taxon>Eurotiomycetes</taxon>
        <taxon>Chaetothyriomycetidae</taxon>
        <taxon>Chaetothyriales</taxon>
        <taxon>Herpotrichiellaceae</taxon>
        <taxon>Exophiala</taxon>
    </lineage>
</organism>
<evidence type="ECO:0000313" key="2">
    <source>
        <dbReference type="EMBL" id="KAJ8991354.1"/>
    </source>
</evidence>